<protein>
    <submittedName>
        <fullName evidence="2">Uncharacterized protein</fullName>
    </submittedName>
</protein>
<dbReference type="AlphaFoldDB" id="A0A8R7TQD7"/>
<evidence type="ECO:0000313" key="3">
    <source>
        <dbReference type="Proteomes" id="UP000015106"/>
    </source>
</evidence>
<feature type="region of interest" description="Disordered" evidence="1">
    <location>
        <begin position="1"/>
        <end position="29"/>
    </location>
</feature>
<evidence type="ECO:0000313" key="2">
    <source>
        <dbReference type="EnsemblPlants" id="TuG1812G0200006270.01.T01"/>
    </source>
</evidence>
<proteinExistence type="predicted"/>
<sequence length="149" mass="15387">GAHPHGARRCEAPIPGPTSHAPASEPFLRPGCALASIPHPLPSLPGVRRDPPGRALADARAVWAAASTAQRPLPRVPLPPPHGDTPVGIFCWQRPATGARRAARGDPEQAVLAQMGGVRAGVDSVVHHDVDGFSSPPSSAPLPVHQDEA</sequence>
<reference evidence="3" key="1">
    <citation type="journal article" date="2013" name="Nature">
        <title>Draft genome of the wheat A-genome progenitor Triticum urartu.</title>
        <authorList>
            <person name="Ling H.Q."/>
            <person name="Zhao S."/>
            <person name="Liu D."/>
            <person name="Wang J."/>
            <person name="Sun H."/>
            <person name="Zhang C."/>
            <person name="Fan H."/>
            <person name="Li D."/>
            <person name="Dong L."/>
            <person name="Tao Y."/>
            <person name="Gao C."/>
            <person name="Wu H."/>
            <person name="Li Y."/>
            <person name="Cui Y."/>
            <person name="Guo X."/>
            <person name="Zheng S."/>
            <person name="Wang B."/>
            <person name="Yu K."/>
            <person name="Liang Q."/>
            <person name="Yang W."/>
            <person name="Lou X."/>
            <person name="Chen J."/>
            <person name="Feng M."/>
            <person name="Jian J."/>
            <person name="Zhang X."/>
            <person name="Luo G."/>
            <person name="Jiang Y."/>
            <person name="Liu J."/>
            <person name="Wang Z."/>
            <person name="Sha Y."/>
            <person name="Zhang B."/>
            <person name="Wu H."/>
            <person name="Tang D."/>
            <person name="Shen Q."/>
            <person name="Xue P."/>
            <person name="Zou S."/>
            <person name="Wang X."/>
            <person name="Liu X."/>
            <person name="Wang F."/>
            <person name="Yang Y."/>
            <person name="An X."/>
            <person name="Dong Z."/>
            <person name="Zhang K."/>
            <person name="Zhang X."/>
            <person name="Luo M.C."/>
            <person name="Dvorak J."/>
            <person name="Tong Y."/>
            <person name="Wang J."/>
            <person name="Yang H."/>
            <person name="Li Z."/>
            <person name="Wang D."/>
            <person name="Zhang A."/>
            <person name="Wang J."/>
        </authorList>
    </citation>
    <scope>NUCLEOTIDE SEQUENCE</scope>
    <source>
        <strain evidence="3">cv. G1812</strain>
    </source>
</reference>
<evidence type="ECO:0000256" key="1">
    <source>
        <dbReference type="SAM" id="MobiDB-lite"/>
    </source>
</evidence>
<dbReference type="Gramene" id="TuG1812G0200006270.01.T01">
    <property type="protein sequence ID" value="TuG1812G0200006270.01.T01"/>
    <property type="gene ID" value="TuG1812G0200006270.01"/>
</dbReference>
<dbReference type="Proteomes" id="UP000015106">
    <property type="component" value="Chromosome 2"/>
</dbReference>
<feature type="region of interest" description="Disordered" evidence="1">
    <location>
        <begin position="128"/>
        <end position="149"/>
    </location>
</feature>
<reference evidence="2" key="2">
    <citation type="submission" date="2018-03" db="EMBL/GenBank/DDBJ databases">
        <title>The Triticum urartu genome reveals the dynamic nature of wheat genome evolution.</title>
        <authorList>
            <person name="Ling H."/>
            <person name="Ma B."/>
            <person name="Shi X."/>
            <person name="Liu H."/>
            <person name="Dong L."/>
            <person name="Sun H."/>
            <person name="Cao Y."/>
            <person name="Gao Q."/>
            <person name="Zheng S."/>
            <person name="Li Y."/>
            <person name="Yu Y."/>
            <person name="Du H."/>
            <person name="Qi M."/>
            <person name="Li Y."/>
            <person name="Yu H."/>
            <person name="Cui Y."/>
            <person name="Wang N."/>
            <person name="Chen C."/>
            <person name="Wu H."/>
            <person name="Zhao Y."/>
            <person name="Zhang J."/>
            <person name="Li Y."/>
            <person name="Zhou W."/>
            <person name="Zhang B."/>
            <person name="Hu W."/>
            <person name="Eijk M."/>
            <person name="Tang J."/>
            <person name="Witsenboer H."/>
            <person name="Zhao S."/>
            <person name="Li Z."/>
            <person name="Zhang A."/>
            <person name="Wang D."/>
            <person name="Liang C."/>
        </authorList>
    </citation>
    <scope>NUCLEOTIDE SEQUENCE [LARGE SCALE GENOMIC DNA]</scope>
    <source>
        <strain evidence="2">cv. G1812</strain>
    </source>
</reference>
<reference evidence="2" key="3">
    <citation type="submission" date="2022-06" db="UniProtKB">
        <authorList>
            <consortium name="EnsemblPlants"/>
        </authorList>
    </citation>
    <scope>IDENTIFICATION</scope>
</reference>
<accession>A0A8R7TQD7</accession>
<dbReference type="EnsemblPlants" id="TuG1812G0200006270.01.T01">
    <property type="protein sequence ID" value="TuG1812G0200006270.01.T01"/>
    <property type="gene ID" value="TuG1812G0200006270.01"/>
</dbReference>
<keyword evidence="3" id="KW-1185">Reference proteome</keyword>
<name>A0A8R7TQD7_TRIUA</name>
<organism evidence="2 3">
    <name type="scientific">Triticum urartu</name>
    <name type="common">Red wild einkorn</name>
    <name type="synonym">Crithodium urartu</name>
    <dbReference type="NCBI Taxonomy" id="4572"/>
    <lineage>
        <taxon>Eukaryota</taxon>
        <taxon>Viridiplantae</taxon>
        <taxon>Streptophyta</taxon>
        <taxon>Embryophyta</taxon>
        <taxon>Tracheophyta</taxon>
        <taxon>Spermatophyta</taxon>
        <taxon>Magnoliopsida</taxon>
        <taxon>Liliopsida</taxon>
        <taxon>Poales</taxon>
        <taxon>Poaceae</taxon>
        <taxon>BOP clade</taxon>
        <taxon>Pooideae</taxon>
        <taxon>Triticodae</taxon>
        <taxon>Triticeae</taxon>
        <taxon>Triticinae</taxon>
        <taxon>Triticum</taxon>
    </lineage>
</organism>